<dbReference type="Proteomes" id="UP000054937">
    <property type="component" value="Unassembled WGS sequence"/>
</dbReference>
<dbReference type="GO" id="GO:0045505">
    <property type="term" value="F:dynein intermediate chain binding"/>
    <property type="evidence" value="ECO:0007669"/>
    <property type="project" value="TreeGrafter"/>
</dbReference>
<accession>A0A0V0QAU4</accession>
<dbReference type="CDD" id="cd21455">
    <property type="entry name" value="DLC-like_DYNLT1_DYNLT3"/>
    <property type="match status" value="1"/>
</dbReference>
<evidence type="ECO:0000313" key="1">
    <source>
        <dbReference type="EMBL" id="KRW99314.1"/>
    </source>
</evidence>
<dbReference type="PANTHER" id="PTHR21255:SF4">
    <property type="entry name" value="DYNEIN LIGHT CHAIN TCTEX-TYPE"/>
    <property type="match status" value="1"/>
</dbReference>
<dbReference type="InterPro" id="IPR005334">
    <property type="entry name" value="Tctex-1-like"/>
</dbReference>
<dbReference type="InParanoid" id="A0A0V0QAU4"/>
<dbReference type="Gene3D" id="3.30.1140.40">
    <property type="entry name" value="Tctex-1"/>
    <property type="match status" value="1"/>
</dbReference>
<dbReference type="EMBL" id="LDAU01000214">
    <property type="protein sequence ID" value="KRW99314.1"/>
    <property type="molecule type" value="Genomic_DNA"/>
</dbReference>
<sequence length="132" mass="14898">MDEENIDEFNFQADECEKQVTEIIDSTLQGQIYNEQQVPHWINIICEKVMEYLINGGQQGHGLKPYKYMINCMVMQKIGAPAICAASTYWDSGSDGCIIVKWPKDKESKGEATKNQANCIVTVFASCLNTQH</sequence>
<dbReference type="GO" id="GO:0007018">
    <property type="term" value="P:microtubule-based movement"/>
    <property type="evidence" value="ECO:0007669"/>
    <property type="project" value="TreeGrafter"/>
</dbReference>
<dbReference type="GO" id="GO:0005737">
    <property type="term" value="C:cytoplasm"/>
    <property type="evidence" value="ECO:0007669"/>
    <property type="project" value="TreeGrafter"/>
</dbReference>
<protein>
    <recommendedName>
        <fullName evidence="3">Dynein light chain</fullName>
    </recommendedName>
</protein>
<dbReference type="PANTHER" id="PTHR21255">
    <property type="entry name" value="T-COMPLEX-ASSOCIATED-TESTIS-EXPRESSED 1/ DYNEIN LIGHT CHAIN"/>
    <property type="match status" value="1"/>
</dbReference>
<evidence type="ECO:0008006" key="3">
    <source>
        <dbReference type="Google" id="ProtNLM"/>
    </source>
</evidence>
<gene>
    <name evidence="1" type="ORF">PPERSA_02426</name>
</gene>
<proteinExistence type="predicted"/>
<dbReference type="InterPro" id="IPR038586">
    <property type="entry name" value="Tctex-1-like_sf"/>
</dbReference>
<name>A0A0V0QAU4_PSEPJ</name>
<dbReference type="OMA" id="NIVTCAV"/>
<dbReference type="GO" id="GO:0005868">
    <property type="term" value="C:cytoplasmic dynein complex"/>
    <property type="evidence" value="ECO:0007669"/>
    <property type="project" value="TreeGrafter"/>
</dbReference>
<comment type="caution">
    <text evidence="1">The sequence shown here is derived from an EMBL/GenBank/DDBJ whole genome shotgun (WGS) entry which is preliminary data.</text>
</comment>
<dbReference type="AlphaFoldDB" id="A0A0V0QAU4"/>
<evidence type="ECO:0000313" key="2">
    <source>
        <dbReference type="Proteomes" id="UP000054937"/>
    </source>
</evidence>
<organism evidence="1 2">
    <name type="scientific">Pseudocohnilembus persalinus</name>
    <name type="common">Ciliate</name>
    <dbReference type="NCBI Taxonomy" id="266149"/>
    <lineage>
        <taxon>Eukaryota</taxon>
        <taxon>Sar</taxon>
        <taxon>Alveolata</taxon>
        <taxon>Ciliophora</taxon>
        <taxon>Intramacronucleata</taxon>
        <taxon>Oligohymenophorea</taxon>
        <taxon>Scuticociliatia</taxon>
        <taxon>Philasterida</taxon>
        <taxon>Pseudocohnilembidae</taxon>
        <taxon>Pseudocohnilembus</taxon>
    </lineage>
</organism>
<dbReference type="Pfam" id="PF03645">
    <property type="entry name" value="Tctex-1"/>
    <property type="match status" value="1"/>
</dbReference>
<reference evidence="1 2" key="1">
    <citation type="journal article" date="2015" name="Sci. Rep.">
        <title>Genome of the facultative scuticociliatosis pathogen Pseudocohnilembus persalinus provides insight into its virulence through horizontal gene transfer.</title>
        <authorList>
            <person name="Xiong J."/>
            <person name="Wang G."/>
            <person name="Cheng J."/>
            <person name="Tian M."/>
            <person name="Pan X."/>
            <person name="Warren A."/>
            <person name="Jiang C."/>
            <person name="Yuan D."/>
            <person name="Miao W."/>
        </authorList>
    </citation>
    <scope>NUCLEOTIDE SEQUENCE [LARGE SCALE GENOMIC DNA]</scope>
    <source>
        <strain evidence="1">36N120E</strain>
    </source>
</reference>
<keyword evidence="2" id="KW-1185">Reference proteome</keyword>
<dbReference type="OrthoDB" id="10059120at2759"/>